<dbReference type="PANTHER" id="PTHR30303">
    <property type="entry name" value="HYDROGENASE ISOENZYMES FORMATION PROTEIN HYPE"/>
    <property type="match status" value="1"/>
</dbReference>
<protein>
    <submittedName>
        <fullName evidence="4">Hydrogenase expression/formation protein</fullName>
    </submittedName>
</protein>
<dbReference type="Pfam" id="PF00586">
    <property type="entry name" value="AIRS"/>
    <property type="match status" value="1"/>
</dbReference>
<dbReference type="InterPro" id="IPR016188">
    <property type="entry name" value="PurM-like_N"/>
</dbReference>
<dbReference type="NCBIfam" id="TIGR02124">
    <property type="entry name" value="hypE"/>
    <property type="match status" value="1"/>
</dbReference>
<evidence type="ECO:0000313" key="4">
    <source>
        <dbReference type="EMBL" id="QEL64424.1"/>
    </source>
</evidence>
<evidence type="ECO:0000259" key="2">
    <source>
        <dbReference type="Pfam" id="PF00586"/>
    </source>
</evidence>
<feature type="domain" description="PurM-like C-terminal" evidence="3">
    <location>
        <begin position="177"/>
        <end position="328"/>
    </location>
</feature>
<evidence type="ECO:0000259" key="3">
    <source>
        <dbReference type="Pfam" id="PF02769"/>
    </source>
</evidence>
<dbReference type="Gene3D" id="3.30.1330.10">
    <property type="entry name" value="PurM-like, N-terminal domain"/>
    <property type="match status" value="1"/>
</dbReference>
<reference evidence="4 5" key="1">
    <citation type="submission" date="2017-07" db="EMBL/GenBank/DDBJ databases">
        <title>Complete genome sequence of Oryzomicrobium terrae TPP412.</title>
        <authorList>
            <person name="Chiu L.-W."/>
            <person name="Lo K.-J."/>
            <person name="Tsai Y.-M."/>
            <person name="Lin S.-S."/>
            <person name="Kuo C.-H."/>
            <person name="Liu C.-T."/>
        </authorList>
    </citation>
    <scope>NUCLEOTIDE SEQUENCE [LARGE SCALE GENOMIC DNA]</scope>
    <source>
        <strain evidence="4 5">TPP412</strain>
    </source>
</reference>
<dbReference type="InterPro" id="IPR036921">
    <property type="entry name" value="PurM-like_N_sf"/>
</dbReference>
<dbReference type="InterPro" id="IPR011854">
    <property type="entry name" value="HypE"/>
</dbReference>
<dbReference type="GO" id="GO:0051604">
    <property type="term" value="P:protein maturation"/>
    <property type="evidence" value="ECO:0007669"/>
    <property type="project" value="TreeGrafter"/>
</dbReference>
<dbReference type="PIRSF" id="PIRSF005644">
    <property type="entry name" value="Hdrgns_mtr_HypE"/>
    <property type="match status" value="1"/>
</dbReference>
<dbReference type="KEGG" id="otr:OTERR_09480"/>
<dbReference type="InterPro" id="IPR036676">
    <property type="entry name" value="PurM-like_C_sf"/>
</dbReference>
<evidence type="ECO:0000256" key="1">
    <source>
        <dbReference type="ARBA" id="ARBA00006243"/>
    </source>
</evidence>
<keyword evidence="5" id="KW-1185">Reference proteome</keyword>
<dbReference type="CDD" id="cd02197">
    <property type="entry name" value="HypE"/>
    <property type="match status" value="1"/>
</dbReference>
<dbReference type="SUPFAM" id="SSF55326">
    <property type="entry name" value="PurM N-terminal domain-like"/>
    <property type="match status" value="1"/>
</dbReference>
<dbReference type="RefSeq" id="WP_149425025.1">
    <property type="nucleotide sequence ID" value="NZ_CP022579.1"/>
</dbReference>
<sequence>MKRNYVRPLDLKNGRVDMTHGAGGRASAQLIAELFAPAFDNPALRRGDDGAVLCELAGLPLGARLVMATDAHVVSPLFFPGGDIGALAVHGTVNDVAVMGAEPRWLSASFILEEGFPFAELKCIVDSMAAAARSAGVHIVTGDTKVVEQGKGDGVFISTTGVGVRRPGVELSGANARVGDSVFVSGPVGDHGVAILSCREELAFDSPIVSDSAALHGLIADLLAAVPQVRVLRDPTRGGLATTLNEIAAQSGVGIALDESAIPVRPAVAAACEFLGLDPLYAACEGRVIVIAPAEADALVLAALRAHPQGREAARIGSIIEDPHHFVQMTTAFGGTRIVDWLTGEQLPRIC</sequence>
<gene>
    <name evidence="4" type="primary">hypE</name>
    <name evidence="4" type="ORF">OTERR_09480</name>
</gene>
<comment type="similarity">
    <text evidence="1">Belongs to the HypE family.</text>
</comment>
<dbReference type="PANTHER" id="PTHR30303:SF0">
    <property type="entry name" value="CARBAMOYL DEHYDRATASE HYPE"/>
    <property type="match status" value="1"/>
</dbReference>
<dbReference type="SUPFAM" id="SSF56042">
    <property type="entry name" value="PurM C-terminal domain-like"/>
    <property type="match status" value="1"/>
</dbReference>
<organism evidence="4 5">
    <name type="scientific">Oryzomicrobium terrae</name>
    <dbReference type="NCBI Taxonomy" id="1735038"/>
    <lineage>
        <taxon>Bacteria</taxon>
        <taxon>Pseudomonadati</taxon>
        <taxon>Pseudomonadota</taxon>
        <taxon>Betaproteobacteria</taxon>
        <taxon>Rhodocyclales</taxon>
        <taxon>Rhodocyclaceae</taxon>
        <taxon>Oryzomicrobium</taxon>
    </lineage>
</organism>
<dbReference type="AlphaFoldDB" id="A0A5C1E714"/>
<name>A0A5C1E714_9RHOO</name>
<dbReference type="InterPro" id="IPR010918">
    <property type="entry name" value="PurM-like_C_dom"/>
</dbReference>
<feature type="domain" description="PurM-like N-terminal" evidence="2">
    <location>
        <begin position="47"/>
        <end position="164"/>
    </location>
</feature>
<dbReference type="EMBL" id="CP022579">
    <property type="protein sequence ID" value="QEL64424.1"/>
    <property type="molecule type" value="Genomic_DNA"/>
</dbReference>
<evidence type="ECO:0000313" key="5">
    <source>
        <dbReference type="Proteomes" id="UP000323671"/>
    </source>
</evidence>
<proteinExistence type="inferred from homology"/>
<dbReference type="Gene3D" id="3.90.650.10">
    <property type="entry name" value="PurM-like C-terminal domain"/>
    <property type="match status" value="1"/>
</dbReference>
<dbReference type="Pfam" id="PF02769">
    <property type="entry name" value="AIRS_C"/>
    <property type="match status" value="1"/>
</dbReference>
<accession>A0A5C1E714</accession>
<dbReference type="Proteomes" id="UP000323671">
    <property type="component" value="Chromosome"/>
</dbReference>